<feature type="transmembrane region" description="Helical" evidence="5">
    <location>
        <begin position="42"/>
        <end position="61"/>
    </location>
</feature>
<feature type="transmembrane region" description="Helical" evidence="5">
    <location>
        <begin position="77"/>
        <end position="95"/>
    </location>
</feature>
<dbReference type="EMBL" id="CP078145">
    <property type="protein sequence ID" value="QXN89689.1"/>
    <property type="molecule type" value="Genomic_DNA"/>
</dbReference>
<feature type="domain" description="DUF202" evidence="6">
    <location>
        <begin position="3"/>
        <end position="64"/>
    </location>
</feature>
<comment type="subcellular location">
    <subcellularLocation>
        <location evidence="1">Endomembrane system</location>
        <topology evidence="1">Multi-pass membrane protein</topology>
    </subcellularLocation>
</comment>
<gene>
    <name evidence="7" type="ORF">KV110_30040</name>
</gene>
<dbReference type="Pfam" id="PF02656">
    <property type="entry name" value="DUF202"/>
    <property type="match status" value="1"/>
</dbReference>
<sequence length="102" mass="10536">MNRAGLAAERTALAWRRTAVAAMITGALFLNHGVTSGWRPAAIAPVGAAVAMAALAAMSYLRNRSLHEGRYGHGRRVVAAATAVVVAVAGLAAAIEFTDPWP</sequence>
<proteinExistence type="predicted"/>
<name>A0ABX8RL82_NOCIO</name>
<protein>
    <submittedName>
        <fullName evidence="7">DUF202 domain-containing protein</fullName>
    </submittedName>
</protein>
<evidence type="ECO:0000256" key="3">
    <source>
        <dbReference type="ARBA" id="ARBA00022989"/>
    </source>
</evidence>
<evidence type="ECO:0000313" key="8">
    <source>
        <dbReference type="Proteomes" id="UP000694257"/>
    </source>
</evidence>
<organism evidence="7 8">
    <name type="scientific">Nocardia iowensis</name>
    <dbReference type="NCBI Taxonomy" id="204891"/>
    <lineage>
        <taxon>Bacteria</taxon>
        <taxon>Bacillati</taxon>
        <taxon>Actinomycetota</taxon>
        <taxon>Actinomycetes</taxon>
        <taxon>Mycobacteriales</taxon>
        <taxon>Nocardiaceae</taxon>
        <taxon>Nocardia</taxon>
    </lineage>
</organism>
<dbReference type="Proteomes" id="UP000694257">
    <property type="component" value="Chromosome"/>
</dbReference>
<keyword evidence="4 5" id="KW-0472">Membrane</keyword>
<dbReference type="RefSeq" id="WP_218470561.1">
    <property type="nucleotide sequence ID" value="NZ_BAABJN010000006.1"/>
</dbReference>
<evidence type="ECO:0000256" key="5">
    <source>
        <dbReference type="SAM" id="Phobius"/>
    </source>
</evidence>
<reference evidence="7 8" key="1">
    <citation type="submission" date="2021-07" db="EMBL/GenBank/DDBJ databases">
        <title>Whole Genome Sequence of Nocardia Iowensis.</title>
        <authorList>
            <person name="Lamm A."/>
            <person name="Collins-Fairclough A.M."/>
            <person name="Bunk B."/>
            <person name="Sproer C."/>
        </authorList>
    </citation>
    <scope>NUCLEOTIDE SEQUENCE [LARGE SCALE GENOMIC DNA]</scope>
    <source>
        <strain evidence="7 8">NRRL 5646</strain>
    </source>
</reference>
<feature type="transmembrane region" description="Helical" evidence="5">
    <location>
        <begin position="12"/>
        <end position="30"/>
    </location>
</feature>
<evidence type="ECO:0000256" key="4">
    <source>
        <dbReference type="ARBA" id="ARBA00023136"/>
    </source>
</evidence>
<evidence type="ECO:0000259" key="6">
    <source>
        <dbReference type="Pfam" id="PF02656"/>
    </source>
</evidence>
<keyword evidence="3 5" id="KW-1133">Transmembrane helix</keyword>
<keyword evidence="2 5" id="KW-0812">Transmembrane</keyword>
<accession>A0ABX8RL82</accession>
<evidence type="ECO:0000256" key="2">
    <source>
        <dbReference type="ARBA" id="ARBA00022692"/>
    </source>
</evidence>
<keyword evidence="8" id="KW-1185">Reference proteome</keyword>
<dbReference type="InterPro" id="IPR003807">
    <property type="entry name" value="DUF202"/>
</dbReference>
<evidence type="ECO:0000256" key="1">
    <source>
        <dbReference type="ARBA" id="ARBA00004127"/>
    </source>
</evidence>
<evidence type="ECO:0000313" key="7">
    <source>
        <dbReference type="EMBL" id="QXN89689.1"/>
    </source>
</evidence>